<feature type="domain" description="Histidine kinase" evidence="10">
    <location>
        <begin position="189"/>
        <end position="399"/>
    </location>
</feature>
<keyword evidence="7" id="KW-0902">Two-component regulatory system</keyword>
<dbReference type="SUPFAM" id="SSF47384">
    <property type="entry name" value="Homodimeric domain of signal transducing histidine kinase"/>
    <property type="match status" value="1"/>
</dbReference>
<evidence type="ECO:0000256" key="1">
    <source>
        <dbReference type="ARBA" id="ARBA00000085"/>
    </source>
</evidence>
<evidence type="ECO:0000313" key="13">
    <source>
        <dbReference type="Proteomes" id="UP000199820"/>
    </source>
</evidence>
<dbReference type="InterPro" id="IPR003660">
    <property type="entry name" value="HAMP_dom"/>
</dbReference>
<proteinExistence type="predicted"/>
<dbReference type="InterPro" id="IPR036097">
    <property type="entry name" value="HisK_dim/P_sf"/>
</dbReference>
<keyword evidence="13" id="KW-1185">Reference proteome</keyword>
<dbReference type="GO" id="GO:0004721">
    <property type="term" value="F:phosphoprotein phosphatase activity"/>
    <property type="evidence" value="ECO:0007669"/>
    <property type="project" value="TreeGrafter"/>
</dbReference>
<dbReference type="Pfam" id="PF00672">
    <property type="entry name" value="HAMP"/>
    <property type="match status" value="1"/>
</dbReference>
<dbReference type="Gene3D" id="3.30.565.10">
    <property type="entry name" value="Histidine kinase-like ATPase, C-terminal domain"/>
    <property type="match status" value="1"/>
</dbReference>
<keyword evidence="5" id="KW-0808">Transferase</keyword>
<feature type="transmembrane region" description="Helical" evidence="9">
    <location>
        <begin position="20"/>
        <end position="39"/>
    </location>
</feature>
<dbReference type="Gene3D" id="1.10.287.130">
    <property type="match status" value="1"/>
</dbReference>
<dbReference type="PRINTS" id="PR00344">
    <property type="entry name" value="BCTRLSENSOR"/>
</dbReference>
<dbReference type="PROSITE" id="PS50885">
    <property type="entry name" value="HAMP"/>
    <property type="match status" value="1"/>
</dbReference>
<name>A0A1I0D5T1_9FIRM</name>
<dbReference type="SMART" id="SM00304">
    <property type="entry name" value="HAMP"/>
    <property type="match status" value="1"/>
</dbReference>
<evidence type="ECO:0000256" key="4">
    <source>
        <dbReference type="ARBA" id="ARBA00022553"/>
    </source>
</evidence>
<dbReference type="Pfam" id="PF00512">
    <property type="entry name" value="HisKA"/>
    <property type="match status" value="1"/>
</dbReference>
<dbReference type="eggNOG" id="COG5002">
    <property type="taxonomic scope" value="Bacteria"/>
</dbReference>
<feature type="region of interest" description="Disordered" evidence="8">
    <location>
        <begin position="405"/>
        <end position="425"/>
    </location>
</feature>
<keyword evidence="9" id="KW-0812">Transmembrane</keyword>
<evidence type="ECO:0000256" key="5">
    <source>
        <dbReference type="ARBA" id="ARBA00022679"/>
    </source>
</evidence>
<dbReference type="SUPFAM" id="SSF55874">
    <property type="entry name" value="ATPase domain of HSP90 chaperone/DNA topoisomerase II/histidine kinase"/>
    <property type="match status" value="1"/>
</dbReference>
<evidence type="ECO:0000256" key="7">
    <source>
        <dbReference type="ARBA" id="ARBA00023012"/>
    </source>
</evidence>
<evidence type="ECO:0000259" key="11">
    <source>
        <dbReference type="PROSITE" id="PS50885"/>
    </source>
</evidence>
<dbReference type="InterPro" id="IPR003594">
    <property type="entry name" value="HATPase_dom"/>
</dbReference>
<evidence type="ECO:0000313" key="12">
    <source>
        <dbReference type="EMBL" id="SET26836.1"/>
    </source>
</evidence>
<dbReference type="GO" id="GO:0000155">
    <property type="term" value="F:phosphorelay sensor kinase activity"/>
    <property type="evidence" value="ECO:0007669"/>
    <property type="project" value="InterPro"/>
</dbReference>
<gene>
    <name evidence="12" type="ORF">SAMN04487771_101027</name>
</gene>
<dbReference type="SMART" id="SM00388">
    <property type="entry name" value="HisKA"/>
    <property type="match status" value="1"/>
</dbReference>
<dbReference type="SUPFAM" id="SSF158472">
    <property type="entry name" value="HAMP domain-like"/>
    <property type="match status" value="1"/>
</dbReference>
<sequence length="425" mass="47888">MLFERNKTIESKVFRSNTFMVLFVLLTFLTVNLVTLKIYSKIVEQRFNEAITDMLNETYESGNDLEEEIEKRMAIEGGEVDDLLQTYAESWSGFFVLFAADGAICIGGLLLISQFFTKRLSGSIMVPLDELEGGARRIRDGNLKTDIHYEGIEEFEHVCGQFNRMQHSILEAQEQNARYEKARTEMIAGISHDLRTPLTAVRGTVKGLMDGVAATPEQQQKFLQRAYQRTEDMEVLLRNLLYLSRVETGHIPLRMDSFDADLFLDGYVKDRQETNEDLVLEFDSANRPVMIWADPDQVVRILDNLLENSKKYADADPLKLRIGIRQSGDRVVIDFSDNGKGVAKDQLENIFEEFYRGDESRNRTKGNGLGLYIVRSLMHGMNGAVTAESDPGMVFHLSFCGGSDDGGNDEPLPKRTEDSGAVSGG</sequence>
<dbReference type="PANTHER" id="PTHR45453:SF1">
    <property type="entry name" value="PHOSPHATE REGULON SENSOR PROTEIN PHOR"/>
    <property type="match status" value="1"/>
</dbReference>
<evidence type="ECO:0000259" key="10">
    <source>
        <dbReference type="PROSITE" id="PS50109"/>
    </source>
</evidence>
<keyword evidence="6" id="KW-0418">Kinase</keyword>
<dbReference type="SMART" id="SM00387">
    <property type="entry name" value="HATPase_c"/>
    <property type="match status" value="1"/>
</dbReference>
<dbReference type="GO" id="GO:0005886">
    <property type="term" value="C:plasma membrane"/>
    <property type="evidence" value="ECO:0007669"/>
    <property type="project" value="TreeGrafter"/>
</dbReference>
<dbReference type="Pfam" id="PF02518">
    <property type="entry name" value="HATPase_c"/>
    <property type="match status" value="1"/>
</dbReference>
<accession>A0A1I0D5T1</accession>
<dbReference type="STRING" id="1526.SAMN02910262_01734"/>
<reference evidence="12 13" key="1">
    <citation type="submission" date="2016-10" db="EMBL/GenBank/DDBJ databases">
        <authorList>
            <person name="de Groot N.N."/>
        </authorList>
    </citation>
    <scope>NUCLEOTIDE SEQUENCE [LARGE SCALE GENOMIC DNA]</scope>
    <source>
        <strain evidence="12 13">KH1P1</strain>
    </source>
</reference>
<dbReference type="OrthoDB" id="335833at2"/>
<keyword evidence="4" id="KW-0597">Phosphoprotein</keyword>
<comment type="subcellular location">
    <subcellularLocation>
        <location evidence="2">Membrane</location>
    </subcellularLocation>
</comment>
<comment type="catalytic activity">
    <reaction evidence="1">
        <text>ATP + protein L-histidine = ADP + protein N-phospho-L-histidine.</text>
        <dbReference type="EC" id="2.7.13.3"/>
    </reaction>
</comment>
<dbReference type="InterPro" id="IPR004358">
    <property type="entry name" value="Sig_transdc_His_kin-like_C"/>
</dbReference>
<evidence type="ECO:0000256" key="3">
    <source>
        <dbReference type="ARBA" id="ARBA00012438"/>
    </source>
</evidence>
<protein>
    <recommendedName>
        <fullName evidence="3">histidine kinase</fullName>
        <ecNumber evidence="3">2.7.13.3</ecNumber>
    </recommendedName>
</protein>
<dbReference type="Gene3D" id="6.10.340.10">
    <property type="match status" value="1"/>
</dbReference>
<organism evidence="12 13">
    <name type="scientific">[Clostridium] aminophilum</name>
    <dbReference type="NCBI Taxonomy" id="1526"/>
    <lineage>
        <taxon>Bacteria</taxon>
        <taxon>Bacillati</taxon>
        <taxon>Bacillota</taxon>
        <taxon>Clostridia</taxon>
        <taxon>Lachnospirales</taxon>
        <taxon>Lachnospiraceae</taxon>
    </lineage>
</organism>
<keyword evidence="9" id="KW-1133">Transmembrane helix</keyword>
<keyword evidence="9" id="KW-0472">Membrane</keyword>
<dbReference type="EC" id="2.7.13.3" evidence="3"/>
<evidence type="ECO:0000256" key="9">
    <source>
        <dbReference type="SAM" id="Phobius"/>
    </source>
</evidence>
<feature type="domain" description="HAMP" evidence="11">
    <location>
        <begin position="122"/>
        <end position="174"/>
    </location>
</feature>
<dbReference type="InterPro" id="IPR036890">
    <property type="entry name" value="HATPase_C_sf"/>
</dbReference>
<dbReference type="InterPro" id="IPR050351">
    <property type="entry name" value="BphY/WalK/GraS-like"/>
</dbReference>
<evidence type="ECO:0000256" key="8">
    <source>
        <dbReference type="SAM" id="MobiDB-lite"/>
    </source>
</evidence>
<evidence type="ECO:0000256" key="6">
    <source>
        <dbReference type="ARBA" id="ARBA00022777"/>
    </source>
</evidence>
<evidence type="ECO:0000256" key="2">
    <source>
        <dbReference type="ARBA" id="ARBA00004370"/>
    </source>
</evidence>
<dbReference type="InterPro" id="IPR005467">
    <property type="entry name" value="His_kinase_dom"/>
</dbReference>
<dbReference type="EMBL" id="FOIL01000010">
    <property type="protein sequence ID" value="SET26836.1"/>
    <property type="molecule type" value="Genomic_DNA"/>
</dbReference>
<dbReference type="AlphaFoldDB" id="A0A1I0D5T1"/>
<dbReference type="CDD" id="cd06225">
    <property type="entry name" value="HAMP"/>
    <property type="match status" value="1"/>
</dbReference>
<dbReference type="PANTHER" id="PTHR45453">
    <property type="entry name" value="PHOSPHATE REGULON SENSOR PROTEIN PHOR"/>
    <property type="match status" value="1"/>
</dbReference>
<feature type="transmembrane region" description="Helical" evidence="9">
    <location>
        <begin position="91"/>
        <end position="112"/>
    </location>
</feature>
<dbReference type="Proteomes" id="UP000199820">
    <property type="component" value="Unassembled WGS sequence"/>
</dbReference>
<dbReference type="GO" id="GO:0016036">
    <property type="term" value="P:cellular response to phosphate starvation"/>
    <property type="evidence" value="ECO:0007669"/>
    <property type="project" value="TreeGrafter"/>
</dbReference>
<dbReference type="InterPro" id="IPR003661">
    <property type="entry name" value="HisK_dim/P_dom"/>
</dbReference>
<dbReference type="CDD" id="cd00082">
    <property type="entry name" value="HisKA"/>
    <property type="match status" value="1"/>
</dbReference>
<dbReference type="PROSITE" id="PS50109">
    <property type="entry name" value="HIS_KIN"/>
    <property type="match status" value="1"/>
</dbReference>
<dbReference type="CDD" id="cd00075">
    <property type="entry name" value="HATPase"/>
    <property type="match status" value="1"/>
</dbReference>